<sequence length="21" mass="2303">MTTNGIIIQSDSARTRPSLQI</sequence>
<name>E6Q3I3_9ZZZZ</name>
<accession>E6Q3I3</accession>
<evidence type="ECO:0000256" key="1">
    <source>
        <dbReference type="SAM" id="MobiDB-lite"/>
    </source>
</evidence>
<comment type="caution">
    <text evidence="2">The sequence shown here is derived from an EMBL/GenBank/DDBJ whole genome shotgun (WGS) entry which is preliminary data.</text>
</comment>
<reference evidence="2" key="1">
    <citation type="submission" date="2009-10" db="EMBL/GenBank/DDBJ databases">
        <title>Diversity of trophic interactions inside an arsenic-rich microbial ecosystem.</title>
        <authorList>
            <person name="Bertin P.N."/>
            <person name="Heinrich-Salmeron A."/>
            <person name="Pelletier E."/>
            <person name="Goulhen-Chollet F."/>
            <person name="Arsene-Ploetze F."/>
            <person name="Gallien S."/>
            <person name="Calteau A."/>
            <person name="Vallenet D."/>
            <person name="Casiot C."/>
            <person name="Chane-Woon-Ming B."/>
            <person name="Giloteaux L."/>
            <person name="Barakat M."/>
            <person name="Bonnefoy V."/>
            <person name="Bruneel O."/>
            <person name="Chandler M."/>
            <person name="Cleiss J."/>
            <person name="Duran R."/>
            <person name="Elbaz-Poulichet F."/>
            <person name="Fonknechten N."/>
            <person name="Lauga B."/>
            <person name="Mornico D."/>
            <person name="Ortet P."/>
            <person name="Schaeffer C."/>
            <person name="Siguier P."/>
            <person name="Alexander Thil Smith A."/>
            <person name="Van Dorsselaer A."/>
            <person name="Weissenbach J."/>
            <person name="Medigue C."/>
            <person name="Le Paslier D."/>
        </authorList>
    </citation>
    <scope>NUCLEOTIDE SEQUENCE</scope>
</reference>
<dbReference type="AlphaFoldDB" id="E6Q3I3"/>
<protein>
    <submittedName>
        <fullName evidence="2">Uncharacterized protein</fullName>
    </submittedName>
</protein>
<feature type="region of interest" description="Disordered" evidence="1">
    <location>
        <begin position="1"/>
        <end position="21"/>
    </location>
</feature>
<gene>
    <name evidence="2" type="ORF">CARN4_0735</name>
</gene>
<proteinExistence type="predicted"/>
<organism evidence="2">
    <name type="scientific">mine drainage metagenome</name>
    <dbReference type="NCBI Taxonomy" id="410659"/>
    <lineage>
        <taxon>unclassified sequences</taxon>
        <taxon>metagenomes</taxon>
        <taxon>ecological metagenomes</taxon>
    </lineage>
</organism>
<dbReference type="EMBL" id="CABO01000024">
    <property type="protein sequence ID" value="CBI01744.1"/>
    <property type="molecule type" value="Genomic_DNA"/>
</dbReference>
<evidence type="ECO:0000313" key="2">
    <source>
        <dbReference type="EMBL" id="CBI01744.1"/>
    </source>
</evidence>